<dbReference type="InterPro" id="IPR013785">
    <property type="entry name" value="Aldolase_TIM"/>
</dbReference>
<dbReference type="SFLD" id="SFLDS00029">
    <property type="entry name" value="Radical_SAM"/>
    <property type="match status" value="1"/>
</dbReference>
<dbReference type="Gene3D" id="3.20.20.70">
    <property type="entry name" value="Aldolase class I"/>
    <property type="match status" value="1"/>
</dbReference>
<keyword evidence="1" id="KW-0949">S-adenosyl-L-methionine</keyword>
<dbReference type="EMBL" id="LJNI01000048">
    <property type="protein sequence ID" value="KPJ72920.1"/>
    <property type="molecule type" value="Genomic_DNA"/>
</dbReference>
<evidence type="ECO:0000256" key="4">
    <source>
        <dbReference type="ARBA" id="ARBA00023014"/>
    </source>
</evidence>
<sequence>MDYFRFSPECHYVKGSIRGTLYSIITGKVIHFSKVETEIVNCWLTNERVDTVESKYPKVANELLNHLISEGLGFLYSTPVYTQPYEPNQPYYKLDESVEPPPVIKNVFIQLTDRCNANCLFCKNKDYYVSRGCITCLRWGQGQYRDAKTTNKLNNDNMEKLLNQLAGLETQVLSFSGGNPLMEWAKLVDIVKKTTQYRPSIRFLVHTNGFGLNEKIAKDAVELNIRFNFTVFSDSQEGYQKITGTGELFKLLLSAVEMCKMHQIIYAISVLVSPDSRQHYNKICQFAQNLGGASLFFSEIFPKTETKNPMVSLPVGEEAGEKSFSSSDPQKFVEAKNFSKCLNGTLAVSENGMILPCPMWIESITEIPEDDIFSLFRNEKHKPFWELNKSKVSTCNRCEFRFLCNDCALIDHYRKEDPSIHNAVCTYNPEIGEWISY</sequence>
<evidence type="ECO:0000256" key="3">
    <source>
        <dbReference type="ARBA" id="ARBA00023004"/>
    </source>
</evidence>
<dbReference type="InterPro" id="IPR058240">
    <property type="entry name" value="rSAM_sf"/>
</dbReference>
<gene>
    <name evidence="6" type="ORF">AMJ52_04595</name>
</gene>
<dbReference type="SUPFAM" id="SSF102114">
    <property type="entry name" value="Radical SAM enzymes"/>
    <property type="match status" value="1"/>
</dbReference>
<organism evidence="6 7">
    <name type="scientific">candidate division TA06 bacterium DG_78</name>
    <dbReference type="NCBI Taxonomy" id="1703772"/>
    <lineage>
        <taxon>Bacteria</taxon>
        <taxon>Bacteria division TA06</taxon>
    </lineage>
</organism>
<dbReference type="GO" id="GO:0051536">
    <property type="term" value="F:iron-sulfur cluster binding"/>
    <property type="evidence" value="ECO:0007669"/>
    <property type="project" value="UniProtKB-KW"/>
</dbReference>
<reference evidence="6 7" key="1">
    <citation type="journal article" date="2015" name="Microbiome">
        <title>Genomic resolution of linkages in carbon, nitrogen, and sulfur cycling among widespread estuary sediment bacteria.</title>
        <authorList>
            <person name="Baker B.J."/>
            <person name="Lazar C.S."/>
            <person name="Teske A.P."/>
            <person name="Dick G.J."/>
        </authorList>
    </citation>
    <scope>NUCLEOTIDE SEQUENCE [LARGE SCALE GENOMIC DNA]</scope>
    <source>
        <strain evidence="6">DG_78</strain>
    </source>
</reference>
<evidence type="ECO:0000313" key="7">
    <source>
        <dbReference type="Proteomes" id="UP000051012"/>
    </source>
</evidence>
<dbReference type="InterPro" id="IPR007197">
    <property type="entry name" value="rSAM"/>
</dbReference>
<protein>
    <recommendedName>
        <fullName evidence="5">Radical SAM core domain-containing protein</fullName>
    </recommendedName>
</protein>
<keyword evidence="2" id="KW-0479">Metal-binding</keyword>
<dbReference type="Proteomes" id="UP000051012">
    <property type="component" value="Unassembled WGS sequence"/>
</dbReference>
<accession>A0A0S7YDU3</accession>
<dbReference type="PROSITE" id="PS51918">
    <property type="entry name" value="RADICAL_SAM"/>
    <property type="match status" value="1"/>
</dbReference>
<dbReference type="Pfam" id="PF04055">
    <property type="entry name" value="Radical_SAM"/>
    <property type="match status" value="1"/>
</dbReference>
<dbReference type="GO" id="GO:0003824">
    <property type="term" value="F:catalytic activity"/>
    <property type="evidence" value="ECO:0007669"/>
    <property type="project" value="InterPro"/>
</dbReference>
<keyword evidence="3" id="KW-0408">Iron</keyword>
<evidence type="ECO:0000259" key="5">
    <source>
        <dbReference type="PROSITE" id="PS51918"/>
    </source>
</evidence>
<feature type="domain" description="Radical SAM core" evidence="5">
    <location>
        <begin position="101"/>
        <end position="345"/>
    </location>
</feature>
<proteinExistence type="predicted"/>
<dbReference type="GO" id="GO:0046872">
    <property type="term" value="F:metal ion binding"/>
    <property type="evidence" value="ECO:0007669"/>
    <property type="project" value="UniProtKB-KW"/>
</dbReference>
<evidence type="ECO:0000313" key="6">
    <source>
        <dbReference type="EMBL" id="KPJ72920.1"/>
    </source>
</evidence>
<dbReference type="InterPro" id="IPR050377">
    <property type="entry name" value="Radical_SAM_PqqE_MftC-like"/>
</dbReference>
<dbReference type="PANTHER" id="PTHR11228:SF7">
    <property type="entry name" value="PQQA PEPTIDE CYCLASE"/>
    <property type="match status" value="1"/>
</dbReference>
<comment type="caution">
    <text evidence="6">The sequence shown here is derived from an EMBL/GenBank/DDBJ whole genome shotgun (WGS) entry which is preliminary data.</text>
</comment>
<evidence type="ECO:0000256" key="2">
    <source>
        <dbReference type="ARBA" id="ARBA00022723"/>
    </source>
</evidence>
<evidence type="ECO:0000256" key="1">
    <source>
        <dbReference type="ARBA" id="ARBA00022691"/>
    </source>
</evidence>
<dbReference type="SFLD" id="SFLDG01067">
    <property type="entry name" value="SPASM/twitch_domain_containing"/>
    <property type="match status" value="1"/>
</dbReference>
<dbReference type="CDD" id="cd01335">
    <property type="entry name" value="Radical_SAM"/>
    <property type="match status" value="1"/>
</dbReference>
<dbReference type="AlphaFoldDB" id="A0A0S7YDU3"/>
<name>A0A0S7YDU3_UNCT6</name>
<dbReference type="PANTHER" id="PTHR11228">
    <property type="entry name" value="RADICAL SAM DOMAIN PROTEIN"/>
    <property type="match status" value="1"/>
</dbReference>
<keyword evidence="4" id="KW-0411">Iron-sulfur</keyword>